<dbReference type="InterPro" id="IPR004680">
    <property type="entry name" value="Cit_transptr-like_dom"/>
</dbReference>
<name>A0A382I8P6_9ZZZZ</name>
<evidence type="ECO:0000256" key="1">
    <source>
        <dbReference type="ARBA" id="ARBA00004141"/>
    </source>
</evidence>
<feature type="transmembrane region" description="Helical" evidence="6">
    <location>
        <begin position="97"/>
        <end position="115"/>
    </location>
</feature>
<evidence type="ECO:0000256" key="4">
    <source>
        <dbReference type="ARBA" id="ARBA00022989"/>
    </source>
</evidence>
<feature type="transmembrane region" description="Helical" evidence="6">
    <location>
        <begin position="135"/>
        <end position="166"/>
    </location>
</feature>
<organism evidence="8">
    <name type="scientific">marine metagenome</name>
    <dbReference type="NCBI Taxonomy" id="408172"/>
    <lineage>
        <taxon>unclassified sequences</taxon>
        <taxon>metagenomes</taxon>
        <taxon>ecological metagenomes</taxon>
    </lineage>
</organism>
<feature type="transmembrane region" description="Helical" evidence="6">
    <location>
        <begin position="282"/>
        <end position="300"/>
    </location>
</feature>
<dbReference type="GO" id="GO:0008514">
    <property type="term" value="F:organic anion transmembrane transporter activity"/>
    <property type="evidence" value="ECO:0007669"/>
    <property type="project" value="UniProtKB-ARBA"/>
</dbReference>
<protein>
    <recommendedName>
        <fullName evidence="7">Citrate transporter-like domain-containing protein</fullName>
    </recommendedName>
</protein>
<evidence type="ECO:0000256" key="2">
    <source>
        <dbReference type="ARBA" id="ARBA00022448"/>
    </source>
</evidence>
<gene>
    <name evidence="8" type="ORF">METZ01_LOCUS248536</name>
</gene>
<sequence>MRLTKTNVQWLGMILGPLCAFIAYLLLPETYKDSEGVSVMFTHAGRATTALAVWIAIWWMTEAISIYATALLPLAVLPMTGAMPIRQAASPYASELVYLFMGGFILALAMQRWGLHRRFALSALRLVGTQPQRLIGGFMVVTAILSMWVSNTATTIMMLPIALSVIELARKKGVERPDPNDNFTPCLLLGIAYAASIGGVGTLIGTPPNLFLASYIKDNLGQEISFVRWMGVGVPLVVVFLPLVWLFMTRVIFPVRRHGIEVKDAITAEAYQDLGPMSRGEWAVLFVFLATVFAWIFRPLLAQIEIAGVRPLGGMTDSGIAIMAALALFVIPVDVKDRVFVIDWGTAKQLPWEVLVLFGGGLSLAAAIRVNGVGEYLGNQVGGLAGIP</sequence>
<evidence type="ECO:0000256" key="6">
    <source>
        <dbReference type="SAM" id="Phobius"/>
    </source>
</evidence>
<keyword evidence="5 6" id="KW-0472">Membrane</keyword>
<proteinExistence type="predicted"/>
<evidence type="ECO:0000256" key="3">
    <source>
        <dbReference type="ARBA" id="ARBA00022692"/>
    </source>
</evidence>
<dbReference type="GO" id="GO:1905039">
    <property type="term" value="P:carboxylic acid transmembrane transport"/>
    <property type="evidence" value="ECO:0007669"/>
    <property type="project" value="UniProtKB-ARBA"/>
</dbReference>
<evidence type="ECO:0000256" key="5">
    <source>
        <dbReference type="ARBA" id="ARBA00023136"/>
    </source>
</evidence>
<dbReference type="NCBIfam" id="TIGR00785">
    <property type="entry name" value="dass"/>
    <property type="match status" value="1"/>
</dbReference>
<keyword evidence="4 6" id="KW-1133">Transmembrane helix</keyword>
<feature type="domain" description="Citrate transporter-like" evidence="7">
    <location>
        <begin position="57"/>
        <end position="383"/>
    </location>
</feature>
<feature type="non-terminal residue" evidence="8">
    <location>
        <position position="388"/>
    </location>
</feature>
<dbReference type="PANTHER" id="PTHR10283">
    <property type="entry name" value="SOLUTE CARRIER FAMILY 13 MEMBER"/>
    <property type="match status" value="1"/>
</dbReference>
<feature type="transmembrane region" description="Helical" evidence="6">
    <location>
        <begin position="39"/>
        <end position="60"/>
    </location>
</feature>
<feature type="transmembrane region" description="Helical" evidence="6">
    <location>
        <begin position="312"/>
        <end position="331"/>
    </location>
</feature>
<feature type="transmembrane region" description="Helical" evidence="6">
    <location>
        <begin position="66"/>
        <end position="85"/>
    </location>
</feature>
<comment type="subcellular location">
    <subcellularLocation>
        <location evidence="1">Membrane</location>
        <topology evidence="1">Multi-pass membrane protein</topology>
    </subcellularLocation>
</comment>
<feature type="transmembrane region" description="Helical" evidence="6">
    <location>
        <begin position="6"/>
        <end position="27"/>
    </location>
</feature>
<keyword evidence="3 6" id="KW-0812">Transmembrane</keyword>
<dbReference type="AlphaFoldDB" id="A0A382I8P6"/>
<dbReference type="GO" id="GO:0005886">
    <property type="term" value="C:plasma membrane"/>
    <property type="evidence" value="ECO:0007669"/>
    <property type="project" value="TreeGrafter"/>
</dbReference>
<reference evidence="8" key="1">
    <citation type="submission" date="2018-05" db="EMBL/GenBank/DDBJ databases">
        <authorList>
            <person name="Lanie J.A."/>
            <person name="Ng W.-L."/>
            <person name="Kazmierczak K.M."/>
            <person name="Andrzejewski T.M."/>
            <person name="Davidsen T.M."/>
            <person name="Wayne K.J."/>
            <person name="Tettelin H."/>
            <person name="Glass J.I."/>
            <person name="Rusch D."/>
            <person name="Podicherti R."/>
            <person name="Tsui H.-C.T."/>
            <person name="Winkler M.E."/>
        </authorList>
    </citation>
    <scope>NUCLEOTIDE SEQUENCE</scope>
</reference>
<dbReference type="InterPro" id="IPR001898">
    <property type="entry name" value="SLC13A/DASS"/>
</dbReference>
<dbReference type="Pfam" id="PF03600">
    <property type="entry name" value="CitMHS"/>
    <property type="match status" value="1"/>
</dbReference>
<dbReference type="PANTHER" id="PTHR10283:SF82">
    <property type="entry name" value="SOLUTE CARRIER FAMILY 13 MEMBER 2"/>
    <property type="match status" value="1"/>
</dbReference>
<evidence type="ECO:0000259" key="7">
    <source>
        <dbReference type="Pfam" id="PF03600"/>
    </source>
</evidence>
<feature type="transmembrane region" description="Helical" evidence="6">
    <location>
        <begin position="352"/>
        <end position="370"/>
    </location>
</feature>
<accession>A0A382I8P6</accession>
<feature type="transmembrane region" description="Helical" evidence="6">
    <location>
        <begin position="186"/>
        <end position="206"/>
    </location>
</feature>
<evidence type="ECO:0000313" key="8">
    <source>
        <dbReference type="EMBL" id="SVB95682.1"/>
    </source>
</evidence>
<dbReference type="EMBL" id="UINC01065722">
    <property type="protein sequence ID" value="SVB95682.1"/>
    <property type="molecule type" value="Genomic_DNA"/>
</dbReference>
<feature type="transmembrane region" description="Helical" evidence="6">
    <location>
        <begin position="226"/>
        <end position="248"/>
    </location>
</feature>
<keyword evidence="2" id="KW-0813">Transport</keyword>